<dbReference type="EMBL" id="KV425947">
    <property type="protein sequence ID" value="KZV96060.1"/>
    <property type="molecule type" value="Genomic_DNA"/>
</dbReference>
<reference evidence="2 3" key="1">
    <citation type="journal article" date="2016" name="Mol. Biol. Evol.">
        <title>Comparative Genomics of Early-Diverging Mushroom-Forming Fungi Provides Insights into the Origins of Lignocellulose Decay Capabilities.</title>
        <authorList>
            <person name="Nagy L.G."/>
            <person name="Riley R."/>
            <person name="Tritt A."/>
            <person name="Adam C."/>
            <person name="Daum C."/>
            <person name="Floudas D."/>
            <person name="Sun H."/>
            <person name="Yadav J.S."/>
            <person name="Pangilinan J."/>
            <person name="Larsson K.H."/>
            <person name="Matsuura K."/>
            <person name="Barry K."/>
            <person name="Labutti K."/>
            <person name="Kuo R."/>
            <person name="Ohm R.A."/>
            <person name="Bhattacharya S.S."/>
            <person name="Shirouzu T."/>
            <person name="Yoshinaga Y."/>
            <person name="Martin F.M."/>
            <person name="Grigoriev I.V."/>
            <person name="Hibbett D.S."/>
        </authorList>
    </citation>
    <scope>NUCLEOTIDE SEQUENCE [LARGE SCALE GENOMIC DNA]</scope>
    <source>
        <strain evidence="2 3">HHB12029</strain>
    </source>
</reference>
<dbReference type="AlphaFoldDB" id="A0A165KAU5"/>
<sequence>MSIPARQHKKEPQQRRTSTISQLPFPPISSLPRTLSTILPAALSVDNNADLVTNMIAVGDHNTLAVGDTTAAVATNGLSSDSGSRDSAVGSVFTSNIVLDAGAAQHISRLSPFSAEVPQPAPDHLDTMVHFVSPVPDGEGAHCQPDTVLSGSSQQTTAVAPQRHAPGTAIIHPAATATAGTIVLPTPIRMPAGQGVASCSADDSVAHVVAHVVNGSDTTYPDVARLATTYEDLGALADRMARDASVVPAAINVGVPIPVASIVIGTSIPDVDNDPFFHGAAAPPAVDASLMRVLAAGPPSYHPSIATLPHVAPSQDYTVADAFPSDTVGRIDTSVLINLPGDLMFWR</sequence>
<protein>
    <submittedName>
        <fullName evidence="2">Uncharacterized protein</fullName>
    </submittedName>
</protein>
<proteinExistence type="predicted"/>
<accession>A0A165KAU5</accession>
<name>A0A165KAU5_EXIGL</name>
<keyword evidence="3" id="KW-1185">Reference proteome</keyword>
<feature type="compositionally biased region" description="Polar residues" evidence="1">
    <location>
        <begin position="147"/>
        <end position="159"/>
    </location>
</feature>
<organism evidence="2 3">
    <name type="scientific">Exidia glandulosa HHB12029</name>
    <dbReference type="NCBI Taxonomy" id="1314781"/>
    <lineage>
        <taxon>Eukaryota</taxon>
        <taxon>Fungi</taxon>
        <taxon>Dikarya</taxon>
        <taxon>Basidiomycota</taxon>
        <taxon>Agaricomycotina</taxon>
        <taxon>Agaricomycetes</taxon>
        <taxon>Auriculariales</taxon>
        <taxon>Exidiaceae</taxon>
        <taxon>Exidia</taxon>
    </lineage>
</organism>
<feature type="region of interest" description="Disordered" evidence="1">
    <location>
        <begin position="1"/>
        <end position="25"/>
    </location>
</feature>
<dbReference type="InParanoid" id="A0A165KAU5"/>
<dbReference type="Proteomes" id="UP000077266">
    <property type="component" value="Unassembled WGS sequence"/>
</dbReference>
<evidence type="ECO:0000313" key="3">
    <source>
        <dbReference type="Proteomes" id="UP000077266"/>
    </source>
</evidence>
<feature type="region of interest" description="Disordered" evidence="1">
    <location>
        <begin position="139"/>
        <end position="162"/>
    </location>
</feature>
<evidence type="ECO:0000313" key="2">
    <source>
        <dbReference type="EMBL" id="KZV96060.1"/>
    </source>
</evidence>
<evidence type="ECO:0000256" key="1">
    <source>
        <dbReference type="SAM" id="MobiDB-lite"/>
    </source>
</evidence>
<gene>
    <name evidence="2" type="ORF">EXIGLDRAFT_765607</name>
</gene>